<dbReference type="SUPFAM" id="SSF55785">
    <property type="entry name" value="PYP-like sensor domain (PAS domain)"/>
    <property type="match status" value="6"/>
</dbReference>
<dbReference type="InterPro" id="IPR013655">
    <property type="entry name" value="PAS_fold_3"/>
</dbReference>
<dbReference type="InterPro" id="IPR003661">
    <property type="entry name" value="HisK_dim/P_dom"/>
</dbReference>
<dbReference type="Pfam" id="PF12860">
    <property type="entry name" value="PAS_7"/>
    <property type="match status" value="1"/>
</dbReference>
<feature type="domain" description="Histidine kinase" evidence="6">
    <location>
        <begin position="800"/>
        <end position="1021"/>
    </location>
</feature>
<evidence type="ECO:0000313" key="10">
    <source>
        <dbReference type="Proteomes" id="UP000662747"/>
    </source>
</evidence>
<accession>A0ABX7P998</accession>
<dbReference type="InterPro" id="IPR004358">
    <property type="entry name" value="Sig_transdc_His_kin-like_C"/>
</dbReference>
<dbReference type="SMART" id="SM00086">
    <property type="entry name" value="PAC"/>
    <property type="match status" value="3"/>
</dbReference>
<protein>
    <recommendedName>
        <fullName evidence="2">histidine kinase</fullName>
        <ecNumber evidence="2">2.7.13.3</ecNumber>
    </recommendedName>
</protein>
<keyword evidence="3" id="KW-0597">Phosphoprotein</keyword>
<dbReference type="Pfam" id="PF08448">
    <property type="entry name" value="PAS_4"/>
    <property type="match status" value="2"/>
</dbReference>
<dbReference type="InterPro" id="IPR013656">
    <property type="entry name" value="PAS_4"/>
</dbReference>
<dbReference type="SUPFAM" id="SSF47384">
    <property type="entry name" value="Homodimeric domain of signal transducing histidine kinase"/>
    <property type="match status" value="1"/>
</dbReference>
<dbReference type="InterPro" id="IPR003594">
    <property type="entry name" value="HATPase_dom"/>
</dbReference>
<dbReference type="CDD" id="cd00130">
    <property type="entry name" value="PAS"/>
    <property type="match status" value="3"/>
</dbReference>
<dbReference type="Gene3D" id="1.10.287.130">
    <property type="match status" value="1"/>
</dbReference>
<evidence type="ECO:0000259" key="7">
    <source>
        <dbReference type="PROSITE" id="PS50112"/>
    </source>
</evidence>
<reference evidence="9 10" key="1">
    <citation type="submission" date="2021-02" db="EMBL/GenBank/DDBJ databases">
        <title>De Novo genome assembly of isolated myxobacteria.</title>
        <authorList>
            <person name="Stevens D.C."/>
        </authorList>
    </citation>
    <scope>NUCLEOTIDE SEQUENCE [LARGE SCALE GENOMIC DNA]</scope>
    <source>
        <strain evidence="10">SCPEA02</strain>
    </source>
</reference>
<dbReference type="InterPro" id="IPR035965">
    <property type="entry name" value="PAS-like_dom_sf"/>
</dbReference>
<evidence type="ECO:0000256" key="3">
    <source>
        <dbReference type="ARBA" id="ARBA00022553"/>
    </source>
</evidence>
<evidence type="ECO:0000256" key="4">
    <source>
        <dbReference type="ARBA" id="ARBA00022679"/>
    </source>
</evidence>
<evidence type="ECO:0000256" key="2">
    <source>
        <dbReference type="ARBA" id="ARBA00012438"/>
    </source>
</evidence>
<dbReference type="RefSeq" id="WP_206728610.1">
    <property type="nucleotide sequence ID" value="NZ_CP071090.1"/>
</dbReference>
<dbReference type="InterPro" id="IPR000014">
    <property type="entry name" value="PAS"/>
</dbReference>
<dbReference type="Pfam" id="PF02518">
    <property type="entry name" value="HATPase_c"/>
    <property type="match status" value="1"/>
</dbReference>
<feature type="domain" description="PAS" evidence="7">
    <location>
        <begin position="286"/>
        <end position="358"/>
    </location>
</feature>
<dbReference type="Pfam" id="PF00512">
    <property type="entry name" value="HisKA"/>
    <property type="match status" value="1"/>
</dbReference>
<dbReference type="SMART" id="SM00387">
    <property type="entry name" value="HATPase_c"/>
    <property type="match status" value="1"/>
</dbReference>
<evidence type="ECO:0000256" key="1">
    <source>
        <dbReference type="ARBA" id="ARBA00000085"/>
    </source>
</evidence>
<dbReference type="InterPro" id="IPR052162">
    <property type="entry name" value="Sensor_kinase/Photoreceptor"/>
</dbReference>
<dbReference type="Gene3D" id="3.30.450.20">
    <property type="entry name" value="PAS domain"/>
    <property type="match status" value="6"/>
</dbReference>
<keyword evidence="10" id="KW-1185">Reference proteome</keyword>
<dbReference type="InterPro" id="IPR036097">
    <property type="entry name" value="HisK_dim/P_sf"/>
</dbReference>
<feature type="domain" description="PAS" evidence="7">
    <location>
        <begin position="403"/>
        <end position="473"/>
    </location>
</feature>
<comment type="catalytic activity">
    <reaction evidence="1">
        <text>ATP + protein L-histidine = ADP + protein N-phospho-L-histidine.</text>
        <dbReference type="EC" id="2.7.13.3"/>
    </reaction>
</comment>
<evidence type="ECO:0000313" key="9">
    <source>
        <dbReference type="EMBL" id="QSQ27083.1"/>
    </source>
</evidence>
<feature type="domain" description="PAS" evidence="7">
    <location>
        <begin position="138"/>
        <end position="199"/>
    </location>
</feature>
<dbReference type="PRINTS" id="PR00344">
    <property type="entry name" value="BCTRLSENSOR"/>
</dbReference>
<keyword evidence="4" id="KW-0808">Transferase</keyword>
<dbReference type="SMART" id="SM00091">
    <property type="entry name" value="PAS"/>
    <property type="match status" value="5"/>
</dbReference>
<dbReference type="InterPro" id="IPR000700">
    <property type="entry name" value="PAS-assoc_C"/>
</dbReference>
<dbReference type="PROSITE" id="PS50109">
    <property type="entry name" value="HIS_KIN"/>
    <property type="match status" value="1"/>
</dbReference>
<dbReference type="Gene3D" id="3.30.565.10">
    <property type="entry name" value="Histidine kinase-like ATPase, C-terminal domain"/>
    <property type="match status" value="1"/>
</dbReference>
<dbReference type="InterPro" id="IPR036890">
    <property type="entry name" value="HATPase_C_sf"/>
</dbReference>
<sequence>MMTAEARTEEHGLSDWARQFDAILWAADAATLHLTQVSPNAAGILGYPLEQWWTESDFLARHLHPEDRDTALALFHDGTLRRGERSGMFRFLTAAGRALPFLAKVLTLEHGESHAPELRCLMVRLERSTAASQDWEHSHSLLRATLESTADGLLVVDARGRIVDFNRQFVELWGIPEDVIATRDDKRAIACALTRLVDPAAFLAKVEALYATPEATSFDVLEFKDGRTIERYSQPQRLGARVVGRVWSFRDVTNRKRSERERDALLRKEHEARTRAEALAEQLEAGESRFRRIFESHVIGLVLSDNQGRVTHANDAFLRIVGYSREDLTEGRINFLAMTPPEFHAVTMRAVEEIEAHGVASTFEKEYVRKDGSRVPVLLGSVRLPEQDQNATFVLDLTERKAAEAERERFFRLAPDMFCIAGMDGFFKRVNPAFTRILGWSDEELRARPFLDFIHPEDRARTEETLASLARGESSTGISIRFACSHGGWTWLNWTAVPVPETGLIYASARDVTQQRKAREQLILAEQRLRTVINSGPLVLAVLDPEGRFVVSEGKGLERLGLVPGQVVGQSALRMYANEPHVLENLQRGLRGETFSSMVHTGGLTFEVFYQPVLDESGRLTSLSIASLDVTERVRVEAEREELIRQLMHERSILQAVLQQLPHSVYIAEAPSGKLFLANEQAELQIRGPAVPARNTDEYRAYPGFHADGRPYESTEWPLARAMATGVPVLSEAIHVIRGDGSHGIVEYSATPVRDAQGHITHGVVVGVDVTARQEAEQEREKLLEELKLAVSARDEFLGIASHELKTPLTPLALKLEALARAAGAEPDSPVARRIAPHVEVMRRQVKRLAALVSDLLDVSNIRAGRLALTLKPQQCDLAALVRDVASRFDTEARRAGCEVHLHASAPVHGLWDSSRLEQVVTNLLANAVKYGPGHPVTLRVEALDGRARLTVSDRGIGIAPEDLQRIWGKFERAVSERHYGGLGLGLYISRQIVEALGGTVKAESAPGQGATFIVELPLEGGAACAG</sequence>
<dbReference type="Proteomes" id="UP000662747">
    <property type="component" value="Chromosome"/>
</dbReference>
<name>A0ABX7P998_9BACT</name>
<dbReference type="Pfam" id="PF08447">
    <property type="entry name" value="PAS_3"/>
    <property type="match status" value="1"/>
</dbReference>
<dbReference type="CDD" id="cd00082">
    <property type="entry name" value="HisKA"/>
    <property type="match status" value="1"/>
</dbReference>
<feature type="domain" description="PAC" evidence="8">
    <location>
        <begin position="730"/>
        <end position="782"/>
    </location>
</feature>
<dbReference type="EC" id="2.7.13.3" evidence="2"/>
<evidence type="ECO:0000259" key="8">
    <source>
        <dbReference type="PROSITE" id="PS50113"/>
    </source>
</evidence>
<dbReference type="SMART" id="SM00388">
    <property type="entry name" value="HisKA"/>
    <property type="match status" value="1"/>
</dbReference>
<dbReference type="EMBL" id="CP071090">
    <property type="protein sequence ID" value="QSQ27083.1"/>
    <property type="molecule type" value="Genomic_DNA"/>
</dbReference>
<dbReference type="Pfam" id="PF13426">
    <property type="entry name" value="PAS_9"/>
    <property type="match status" value="1"/>
</dbReference>
<dbReference type="PROSITE" id="PS50113">
    <property type="entry name" value="PAC"/>
    <property type="match status" value="1"/>
</dbReference>
<dbReference type="PROSITE" id="PS50112">
    <property type="entry name" value="PAS"/>
    <property type="match status" value="4"/>
</dbReference>
<dbReference type="PANTHER" id="PTHR43304">
    <property type="entry name" value="PHYTOCHROME-LIKE PROTEIN CPH1"/>
    <property type="match status" value="1"/>
</dbReference>
<dbReference type="InterPro" id="IPR005467">
    <property type="entry name" value="His_kinase_dom"/>
</dbReference>
<organism evidence="9 10">
    <name type="scientific">Pyxidicoccus parkwayensis</name>
    <dbReference type="NCBI Taxonomy" id="2813578"/>
    <lineage>
        <taxon>Bacteria</taxon>
        <taxon>Pseudomonadati</taxon>
        <taxon>Myxococcota</taxon>
        <taxon>Myxococcia</taxon>
        <taxon>Myxococcales</taxon>
        <taxon>Cystobacterineae</taxon>
        <taxon>Myxococcaceae</taxon>
        <taxon>Pyxidicoccus</taxon>
    </lineage>
</organism>
<evidence type="ECO:0000256" key="5">
    <source>
        <dbReference type="ARBA" id="ARBA00022777"/>
    </source>
</evidence>
<keyword evidence="5" id="KW-0418">Kinase</keyword>
<proteinExistence type="predicted"/>
<evidence type="ECO:0000259" key="6">
    <source>
        <dbReference type="PROSITE" id="PS50109"/>
    </source>
</evidence>
<dbReference type="PANTHER" id="PTHR43304:SF1">
    <property type="entry name" value="PAC DOMAIN-CONTAINING PROTEIN"/>
    <property type="match status" value="1"/>
</dbReference>
<dbReference type="SUPFAM" id="SSF55874">
    <property type="entry name" value="ATPase domain of HSP90 chaperone/DNA topoisomerase II/histidine kinase"/>
    <property type="match status" value="1"/>
</dbReference>
<dbReference type="NCBIfam" id="TIGR00229">
    <property type="entry name" value="sensory_box"/>
    <property type="match status" value="3"/>
</dbReference>
<gene>
    <name evidence="9" type="ORF">JY651_20160</name>
</gene>
<feature type="domain" description="PAS" evidence="7">
    <location>
        <begin position="525"/>
        <end position="573"/>
    </location>
</feature>
<dbReference type="InterPro" id="IPR001610">
    <property type="entry name" value="PAC"/>
</dbReference>